<feature type="region of interest" description="Disordered" evidence="1">
    <location>
        <begin position="27"/>
        <end position="99"/>
    </location>
</feature>
<dbReference type="Proteomes" id="UP000837857">
    <property type="component" value="Chromosome 19"/>
</dbReference>
<evidence type="ECO:0000256" key="1">
    <source>
        <dbReference type="SAM" id="MobiDB-lite"/>
    </source>
</evidence>
<sequence length="171" mass="18134">MELARNGRIQHCGVPVTLSKDMVGRASVKPGWPVDPGRSAGPAPHRPPRGAITRTRAPSTRAGDRLTPSYSPRRLAAADLQTTGHAAAAPPATRCGTPTPLSPAHALTHCTAPGRLPARVRKHRTKARRFAAAANKASGAHPRVLSFRFGAHAQRERLLTSPAPGLFRPAR</sequence>
<name>A0ABN8IAL8_9NEOP</name>
<organism evidence="2 3">
    <name type="scientific">Iphiclides podalirius</name>
    <name type="common">scarce swallowtail</name>
    <dbReference type="NCBI Taxonomy" id="110791"/>
    <lineage>
        <taxon>Eukaryota</taxon>
        <taxon>Metazoa</taxon>
        <taxon>Ecdysozoa</taxon>
        <taxon>Arthropoda</taxon>
        <taxon>Hexapoda</taxon>
        <taxon>Insecta</taxon>
        <taxon>Pterygota</taxon>
        <taxon>Neoptera</taxon>
        <taxon>Endopterygota</taxon>
        <taxon>Lepidoptera</taxon>
        <taxon>Glossata</taxon>
        <taxon>Ditrysia</taxon>
        <taxon>Papilionoidea</taxon>
        <taxon>Papilionidae</taxon>
        <taxon>Papilioninae</taxon>
        <taxon>Iphiclides</taxon>
    </lineage>
</organism>
<dbReference type="EMBL" id="OW152831">
    <property type="protein sequence ID" value="CAH2049441.1"/>
    <property type="molecule type" value="Genomic_DNA"/>
</dbReference>
<reference evidence="2" key="1">
    <citation type="submission" date="2022-03" db="EMBL/GenBank/DDBJ databases">
        <authorList>
            <person name="Martin H S."/>
        </authorList>
    </citation>
    <scope>NUCLEOTIDE SEQUENCE</scope>
</reference>
<protein>
    <submittedName>
        <fullName evidence="2">Uncharacterized protein</fullName>
    </submittedName>
</protein>
<proteinExistence type="predicted"/>
<evidence type="ECO:0000313" key="2">
    <source>
        <dbReference type="EMBL" id="CAH2049441.1"/>
    </source>
</evidence>
<gene>
    <name evidence="2" type="ORF">IPOD504_LOCUS6828</name>
</gene>
<evidence type="ECO:0000313" key="3">
    <source>
        <dbReference type="Proteomes" id="UP000837857"/>
    </source>
</evidence>
<feature type="compositionally biased region" description="Low complexity" evidence="1">
    <location>
        <begin position="82"/>
        <end position="99"/>
    </location>
</feature>
<keyword evidence="3" id="KW-1185">Reference proteome</keyword>
<accession>A0ABN8IAL8</accession>
<feature type="non-terminal residue" evidence="2">
    <location>
        <position position="171"/>
    </location>
</feature>